<dbReference type="InterPro" id="IPR012338">
    <property type="entry name" value="Beta-lactam/transpept-like"/>
</dbReference>
<feature type="domain" description="Beta-lactamase-related" evidence="2">
    <location>
        <begin position="35"/>
        <end position="362"/>
    </location>
</feature>
<gene>
    <name evidence="3" type="ORF">SAMN04488116_1294</name>
</gene>
<dbReference type="EMBL" id="FQWL01000002">
    <property type="protein sequence ID" value="SHG45718.1"/>
    <property type="molecule type" value="Genomic_DNA"/>
</dbReference>
<dbReference type="OrthoDB" id="9793489at2"/>
<feature type="chain" id="PRO_5009911498" evidence="1">
    <location>
        <begin position="24"/>
        <end position="505"/>
    </location>
</feature>
<sequence length="505" mass="57957">MRTTVALILLLGSAIFYPPTANSQNFYEDLTQDLQKCLDSLMESHAIPGATFSLRFDETHEIRLASGFKNPQKQETMQPETSMFSGSTGKLFFGAVALKLIQEEYLALDDLASEYLTDEWFSTFPNHKDITIRSLLNHTSGLPRHLFQEEFLEDFVENPKIARLPVDCIQSIANKPAVHPVGKGWAYSDTNFVLLGLIVEKVTQKKYYDLIDEFLLTPLKLDHTLAATGRKYNNLAQGHIGGQNPFQLPETVVDENGILVLDPSFEWAGGGFVTNPSDLTKLVKHLQESDFLSEHMKQLMRFPVNLGSGLPYDNGYGLSTFVWSKMEDTRYGHSGFFPGYLTHVEYSAKRQYAISLQVNTDGVFSYMQQFTYQMENVVNKYLDHIDAYNIRQNFKRQELCWNQANIECYMKAYASSEPIQTISRGGVTYDYDNIIGDYKKYFPKERMGQLHFDNIKTRRLADDLYFVTGRFNLKFPNREELVQGWFSVNAKRINGHWYMITDHSS</sequence>
<dbReference type="Proteomes" id="UP000184532">
    <property type="component" value="Unassembled WGS sequence"/>
</dbReference>
<dbReference type="AlphaFoldDB" id="A0A1M5JYY0"/>
<dbReference type="InterPro" id="IPR050491">
    <property type="entry name" value="AmpC-like"/>
</dbReference>
<accession>A0A1M5JYY0</accession>
<dbReference type="InterPro" id="IPR001466">
    <property type="entry name" value="Beta-lactam-related"/>
</dbReference>
<proteinExistence type="predicted"/>
<feature type="signal peptide" evidence="1">
    <location>
        <begin position="1"/>
        <end position="23"/>
    </location>
</feature>
<evidence type="ECO:0000256" key="1">
    <source>
        <dbReference type="SAM" id="SignalP"/>
    </source>
</evidence>
<evidence type="ECO:0000313" key="3">
    <source>
        <dbReference type="EMBL" id="SHG45718.1"/>
    </source>
</evidence>
<dbReference type="Gene3D" id="3.10.450.50">
    <property type="match status" value="1"/>
</dbReference>
<dbReference type="Gene3D" id="3.40.710.10">
    <property type="entry name" value="DD-peptidase/beta-lactamase superfamily"/>
    <property type="match status" value="1"/>
</dbReference>
<dbReference type="STRING" id="570519.SAMN04488116_1294"/>
<name>A0A1M5JYY0_9FLAO</name>
<dbReference type="PANTHER" id="PTHR46825">
    <property type="entry name" value="D-ALANYL-D-ALANINE-CARBOXYPEPTIDASE/ENDOPEPTIDASE AMPH"/>
    <property type="match status" value="1"/>
</dbReference>
<dbReference type="Pfam" id="PF00144">
    <property type="entry name" value="Beta-lactamase"/>
    <property type="match status" value="1"/>
</dbReference>
<evidence type="ECO:0000259" key="2">
    <source>
        <dbReference type="Pfam" id="PF00144"/>
    </source>
</evidence>
<dbReference type="RefSeq" id="WP_073177470.1">
    <property type="nucleotide sequence ID" value="NZ_FQWL01000002.1"/>
</dbReference>
<keyword evidence="1" id="KW-0732">Signal</keyword>
<dbReference type="SUPFAM" id="SSF54427">
    <property type="entry name" value="NTF2-like"/>
    <property type="match status" value="1"/>
</dbReference>
<organism evidence="3 4">
    <name type="scientific">Flagellimonas flava</name>
    <dbReference type="NCBI Taxonomy" id="570519"/>
    <lineage>
        <taxon>Bacteria</taxon>
        <taxon>Pseudomonadati</taxon>
        <taxon>Bacteroidota</taxon>
        <taxon>Flavobacteriia</taxon>
        <taxon>Flavobacteriales</taxon>
        <taxon>Flavobacteriaceae</taxon>
        <taxon>Flagellimonas</taxon>
    </lineage>
</organism>
<dbReference type="SUPFAM" id="SSF56601">
    <property type="entry name" value="beta-lactamase/transpeptidase-like"/>
    <property type="match status" value="1"/>
</dbReference>
<protein>
    <submittedName>
        <fullName evidence="3">Beta-lactamase</fullName>
    </submittedName>
</protein>
<reference evidence="4" key="1">
    <citation type="submission" date="2016-11" db="EMBL/GenBank/DDBJ databases">
        <authorList>
            <person name="Varghese N."/>
            <person name="Submissions S."/>
        </authorList>
    </citation>
    <scope>NUCLEOTIDE SEQUENCE [LARGE SCALE GENOMIC DNA]</scope>
    <source>
        <strain evidence="4">DSM 22638</strain>
    </source>
</reference>
<evidence type="ECO:0000313" key="4">
    <source>
        <dbReference type="Proteomes" id="UP000184532"/>
    </source>
</evidence>
<keyword evidence="4" id="KW-1185">Reference proteome</keyword>
<dbReference type="InterPro" id="IPR032710">
    <property type="entry name" value="NTF2-like_dom_sf"/>
</dbReference>
<dbReference type="PANTHER" id="PTHR46825:SF7">
    <property type="entry name" value="D-ALANYL-D-ALANINE CARBOXYPEPTIDASE"/>
    <property type="match status" value="1"/>
</dbReference>